<protein>
    <submittedName>
        <fullName evidence="4">ABC transporter substrate-binding protein</fullName>
    </submittedName>
</protein>
<dbReference type="EMBL" id="KF796603">
    <property type="protein sequence ID" value="AHN97879.1"/>
    <property type="molecule type" value="Genomic_DNA"/>
</dbReference>
<dbReference type="GO" id="GO:0042956">
    <property type="term" value="P:maltodextrin transmembrane transport"/>
    <property type="evidence" value="ECO:0007669"/>
    <property type="project" value="TreeGrafter"/>
</dbReference>
<reference evidence="4" key="1">
    <citation type="submission" date="2013-10" db="EMBL/GenBank/DDBJ databases">
        <title>Functional metagenomics reveals novel beta-galactosidases not predictable from gene sequences.</title>
        <authorList>
            <person name="Cheng J."/>
            <person name="Engel K."/>
            <person name="Romantsov T."/>
            <person name="Neufeld J.D."/>
            <person name="Rose D.R."/>
            <person name="Charles T.C."/>
        </authorList>
    </citation>
    <scope>NUCLEOTIDE SEQUENCE</scope>
</reference>
<dbReference type="InterPro" id="IPR006059">
    <property type="entry name" value="SBP"/>
</dbReference>
<dbReference type="Pfam" id="PF01547">
    <property type="entry name" value="SBP_bac_1"/>
    <property type="match status" value="1"/>
</dbReference>
<organism evidence="4">
    <name type="scientific">uncultured bacterium lac127</name>
    <dbReference type="NCBI Taxonomy" id="1447237"/>
    <lineage>
        <taxon>Bacteria</taxon>
        <taxon>environmental samples</taxon>
    </lineage>
</organism>
<comment type="similarity">
    <text evidence="1">Belongs to the bacterial solute-binding protein 1 family.</text>
</comment>
<accession>X2L837</accession>
<keyword evidence="2" id="KW-0813">Transport</keyword>
<dbReference type="SUPFAM" id="SSF53850">
    <property type="entry name" value="Periplasmic binding protein-like II"/>
    <property type="match status" value="1"/>
</dbReference>
<name>X2L837_9BACT</name>
<evidence type="ECO:0000313" key="4">
    <source>
        <dbReference type="EMBL" id="AHN97879.1"/>
    </source>
</evidence>
<proteinExistence type="inferred from homology"/>
<evidence type="ECO:0000256" key="2">
    <source>
        <dbReference type="ARBA" id="ARBA00022448"/>
    </source>
</evidence>
<dbReference type="GO" id="GO:1901982">
    <property type="term" value="F:maltose binding"/>
    <property type="evidence" value="ECO:0007669"/>
    <property type="project" value="TreeGrafter"/>
</dbReference>
<evidence type="ECO:0000256" key="1">
    <source>
        <dbReference type="ARBA" id="ARBA00008520"/>
    </source>
</evidence>
<dbReference type="PANTHER" id="PTHR30061">
    <property type="entry name" value="MALTOSE-BINDING PERIPLASMIC PROTEIN"/>
    <property type="match status" value="1"/>
</dbReference>
<evidence type="ECO:0000256" key="3">
    <source>
        <dbReference type="ARBA" id="ARBA00022729"/>
    </source>
</evidence>
<dbReference type="Gene3D" id="3.40.190.10">
    <property type="entry name" value="Periplasmic binding protein-like II"/>
    <property type="match status" value="2"/>
</dbReference>
<keyword evidence="3" id="KW-0732">Signal</keyword>
<dbReference type="PANTHER" id="PTHR30061:SF50">
    <property type="entry name" value="MALTOSE_MALTODEXTRIN-BINDING PERIPLASMIC PROTEIN"/>
    <property type="match status" value="1"/>
</dbReference>
<dbReference type="GO" id="GO:0055052">
    <property type="term" value="C:ATP-binding cassette (ABC) transporter complex, substrate-binding subunit-containing"/>
    <property type="evidence" value="ECO:0007669"/>
    <property type="project" value="TreeGrafter"/>
</dbReference>
<dbReference type="CDD" id="cd14750">
    <property type="entry name" value="PBP2_TMBP"/>
    <property type="match status" value="1"/>
</dbReference>
<sequence>MGLALLGALGCGSEPVGGPTTVTVSGSVLGAEGLILRRQLERFDREHAEIQVKMRPTPDAADLRHQLYVQWLNARATDPDILQVDAIWTPEFAAAGWILPLDRYASDTADFFPVTLSANRWQRELFAMPWFVDVGMLYWRTDLFQKAPTTWDALEREVRRVTADGSPRYGLVWQGARYEGLVTVFVEYLGGFGGRILDGGRVTVAEEPGVRALTRMRDQIHRLGVVPARVLTWHEEEPRFAFQNGEAAMMRNWPYAAGPMQDTAESRVAGRFAVAPMPAEPGGRPTAAFGGAQLAINAFSPEAAAAWLVIEYLTRPEQMLERAQVVGQFPTRMAVYDDPKLAEALEIPPAQARRIIEAAVPRPVTPVYTELSEILQIQLHRALSRQAEPADALARAAGEMQELLDRVGLGRGNVAVR</sequence>
<dbReference type="GO" id="GO:0015768">
    <property type="term" value="P:maltose transport"/>
    <property type="evidence" value="ECO:0007669"/>
    <property type="project" value="TreeGrafter"/>
</dbReference>
<dbReference type="AlphaFoldDB" id="X2L837"/>